<accession>A0A9P0AEA1</accession>
<dbReference type="GO" id="GO:0072344">
    <property type="term" value="P:rescue of stalled ribosome"/>
    <property type="evidence" value="ECO:0007669"/>
    <property type="project" value="InterPro"/>
</dbReference>
<evidence type="ECO:0000256" key="9">
    <source>
        <dbReference type="ARBA" id="ARBA00022771"/>
    </source>
</evidence>
<evidence type="ECO:0000256" key="3">
    <source>
        <dbReference type="ARBA" id="ARBA00004906"/>
    </source>
</evidence>
<proteinExistence type="inferred from homology"/>
<dbReference type="PROSITE" id="PS50089">
    <property type="entry name" value="ZF_RING_2"/>
    <property type="match status" value="1"/>
</dbReference>
<dbReference type="PROSITE" id="PS00028">
    <property type="entry name" value="ZINC_FINGER_C2H2_1"/>
    <property type="match status" value="1"/>
</dbReference>
<dbReference type="GO" id="GO:0016567">
    <property type="term" value="P:protein ubiquitination"/>
    <property type="evidence" value="ECO:0007669"/>
    <property type="project" value="TreeGrafter"/>
</dbReference>
<comment type="similarity">
    <text evidence="11">Belongs to the ZNF598/HEL2 family.</text>
</comment>
<gene>
    <name evidence="15" type="ORF">BEMITA_LOCUS9929</name>
</gene>
<feature type="compositionally biased region" description="Low complexity" evidence="13">
    <location>
        <begin position="643"/>
        <end position="660"/>
    </location>
</feature>
<dbReference type="SMART" id="SM00355">
    <property type="entry name" value="ZnF_C2H2"/>
    <property type="match status" value="4"/>
</dbReference>
<dbReference type="Pfam" id="PF25447">
    <property type="entry name" value="RING_ZNF598"/>
    <property type="match status" value="1"/>
</dbReference>
<name>A0A9P0AEA1_BEMTA</name>
<evidence type="ECO:0000256" key="4">
    <source>
        <dbReference type="ARBA" id="ARBA00012483"/>
    </source>
</evidence>
<dbReference type="CDD" id="cd16615">
    <property type="entry name" value="RING-HC_ZNF598"/>
    <property type="match status" value="1"/>
</dbReference>
<evidence type="ECO:0000256" key="13">
    <source>
        <dbReference type="SAM" id="MobiDB-lite"/>
    </source>
</evidence>
<dbReference type="InterPro" id="IPR057634">
    <property type="entry name" value="PAH_ZNF598/HEL2"/>
</dbReference>
<protein>
    <recommendedName>
        <fullName evidence="4">RING-type E3 ubiquitin transferase</fullName>
        <ecNumber evidence="4">2.3.2.27</ecNumber>
    </recommendedName>
</protein>
<feature type="compositionally biased region" description="Low complexity" evidence="13">
    <location>
        <begin position="397"/>
        <end position="408"/>
    </location>
</feature>
<comment type="catalytic activity">
    <reaction evidence="1">
        <text>S-ubiquitinyl-[E2 ubiquitin-conjugating enzyme]-L-cysteine + [acceptor protein]-L-lysine = [E2 ubiquitin-conjugating enzyme]-L-cysteine + N(6)-ubiquitinyl-[acceptor protein]-L-lysine.</text>
        <dbReference type="EC" id="2.3.2.27"/>
    </reaction>
</comment>
<keyword evidence="10" id="KW-0862">Zinc</keyword>
<keyword evidence="16" id="KW-1185">Reference proteome</keyword>
<dbReference type="GO" id="GO:0005737">
    <property type="term" value="C:cytoplasm"/>
    <property type="evidence" value="ECO:0007669"/>
    <property type="project" value="UniProtKB-SubCell"/>
</dbReference>
<feature type="compositionally biased region" description="Basic and acidic residues" evidence="13">
    <location>
        <begin position="510"/>
        <end position="548"/>
    </location>
</feature>
<feature type="compositionally biased region" description="Polar residues" evidence="13">
    <location>
        <begin position="373"/>
        <end position="395"/>
    </location>
</feature>
<feature type="compositionally biased region" description="Polar residues" evidence="13">
    <location>
        <begin position="584"/>
        <end position="642"/>
    </location>
</feature>
<dbReference type="PANTHER" id="PTHR22938">
    <property type="entry name" value="ZINC FINGER PROTEIN 598"/>
    <property type="match status" value="1"/>
</dbReference>
<feature type="compositionally biased region" description="Polar residues" evidence="13">
    <location>
        <begin position="496"/>
        <end position="505"/>
    </location>
</feature>
<feature type="compositionally biased region" description="Low complexity" evidence="13">
    <location>
        <begin position="697"/>
        <end position="711"/>
    </location>
</feature>
<evidence type="ECO:0000256" key="5">
    <source>
        <dbReference type="ARBA" id="ARBA00022490"/>
    </source>
</evidence>
<evidence type="ECO:0000256" key="7">
    <source>
        <dbReference type="ARBA" id="ARBA00022679"/>
    </source>
</evidence>
<dbReference type="SUPFAM" id="SSF57850">
    <property type="entry name" value="RING/U-box"/>
    <property type="match status" value="1"/>
</dbReference>
<dbReference type="InterPro" id="IPR041888">
    <property type="entry name" value="RING-HC_ZNF598/HEL2"/>
</dbReference>
<keyword evidence="8" id="KW-0479">Metal-binding</keyword>
<evidence type="ECO:0000259" key="14">
    <source>
        <dbReference type="PROSITE" id="PS50089"/>
    </source>
</evidence>
<feature type="region of interest" description="Disordered" evidence="13">
    <location>
        <begin position="677"/>
        <end position="736"/>
    </location>
</feature>
<reference evidence="15" key="1">
    <citation type="submission" date="2021-12" db="EMBL/GenBank/DDBJ databases">
        <authorList>
            <person name="King R."/>
        </authorList>
    </citation>
    <scope>NUCLEOTIDE SEQUENCE</scope>
</reference>
<evidence type="ECO:0000256" key="1">
    <source>
        <dbReference type="ARBA" id="ARBA00000900"/>
    </source>
</evidence>
<evidence type="ECO:0000256" key="11">
    <source>
        <dbReference type="ARBA" id="ARBA00035113"/>
    </source>
</evidence>
<sequence length="887" mass="99052">MQDDSSDNLCIVCCKSVQYYSIGECDHPVCFECSTRMRVLYEQKECPICRQIMPLVIFTEKVKPFKEINHNDFHFDDSAKISFENADIMKAYYDLQTIKCPKCRSSNQTAFMDFKALQAHVKEEHNHTYCDLCVKHLKIFPFERRAYSKSELITHNKQGDRNDRSHKGHALCQFCNERFFDVDLLYRHLRKDHLFCHFCDADGQNKFYSEYRYLRDHFQKRHYLCEEGDCRNEQFTNAFRTDIDLKAHKVNTHGKNLGKQAYREARIVDLQLNYKPRSDNRNRSAPHSSRGNESTSSQATTSDRARERERELVVVDYSEFPSLAGSSSSTAAPVFRKFPDRISGRNNFKMSKENFPALGGAGNFPALGGSKENFPSLSGDGNTRPTSSNTKSAPVNTKPTTTTSKSMPVNPQEQKAEATTSASSGTVRNLKSSEVAQSSNENVLTQWGSSKKNEQPQQVEKPKPVKKTRTEEFPSLGTVSSNSGKQKKLNKPIENDTVSISQSNKIKVKNKSEAENNVDKSKSEKNKKKNNESKHNDGTSKSTKKELSSENNKNSVNSSSSKNSVNDKKTNDSKAMNNLAKAMSNLTNLSGKDKNAVNNKMNLKNSSNGMAVNNTSGNSALVNNKTSGNSQAVNNNFTSRGEVSNSTSSSNSMAVNNNVGKKNKNAILNDKNFPALSSSHLEHNQTNGNQSKKKQKSSSTVSEPKSKSVPPGFEPQMRQASTNPPSKSAVKPPPGFTSLSSPAFNQSFSYTFPPNFEDRNAALERTCRNIFEKNKKSFRDFVQESELFVGGIINADTYLKTIGALLGMDQLHTVFPELIALLPIIQKQQELLSAYEKVASKSAKRLRNEECALCGQVLNSADRPTHASAHVLNMNFPPLGLTSVPRK</sequence>
<dbReference type="InterPro" id="IPR044288">
    <property type="entry name" value="ZNF598/HEL2"/>
</dbReference>
<feature type="domain" description="RING-type" evidence="14">
    <location>
        <begin position="10"/>
        <end position="50"/>
    </location>
</feature>
<feature type="compositionally biased region" description="Basic and acidic residues" evidence="13">
    <location>
        <begin position="460"/>
        <end position="472"/>
    </location>
</feature>
<dbReference type="InterPro" id="IPR013083">
    <property type="entry name" value="Znf_RING/FYVE/PHD"/>
</dbReference>
<feature type="compositionally biased region" description="Polar residues" evidence="13">
    <location>
        <begin position="677"/>
        <end position="689"/>
    </location>
</feature>
<evidence type="ECO:0000256" key="6">
    <source>
        <dbReference type="ARBA" id="ARBA00022553"/>
    </source>
</evidence>
<feature type="compositionally biased region" description="Low complexity" evidence="13">
    <location>
        <begin position="549"/>
        <end position="564"/>
    </location>
</feature>
<feature type="compositionally biased region" description="Polar residues" evidence="13">
    <location>
        <begin position="409"/>
        <end position="450"/>
    </location>
</feature>
<keyword evidence="9 12" id="KW-0863">Zinc-finger</keyword>
<feature type="compositionally biased region" description="Polar residues" evidence="13">
    <location>
        <begin position="283"/>
        <end position="302"/>
    </location>
</feature>
<dbReference type="Gene3D" id="3.30.40.10">
    <property type="entry name" value="Zinc/RING finger domain, C3HC4 (zinc finger)"/>
    <property type="match status" value="1"/>
</dbReference>
<dbReference type="PANTHER" id="PTHR22938:SF0">
    <property type="entry name" value="E3 UBIQUITIN-PROTEIN LIGASE ZNF598"/>
    <property type="match status" value="1"/>
</dbReference>
<comment type="pathway">
    <text evidence="3">Protein modification; protein ubiquitination.</text>
</comment>
<dbReference type="GO" id="GO:0043022">
    <property type="term" value="F:ribosome binding"/>
    <property type="evidence" value="ECO:0007669"/>
    <property type="project" value="TreeGrafter"/>
</dbReference>
<evidence type="ECO:0000256" key="2">
    <source>
        <dbReference type="ARBA" id="ARBA00004496"/>
    </source>
</evidence>
<evidence type="ECO:0000256" key="10">
    <source>
        <dbReference type="ARBA" id="ARBA00022833"/>
    </source>
</evidence>
<dbReference type="Proteomes" id="UP001152759">
    <property type="component" value="Chromosome 6"/>
</dbReference>
<dbReference type="EMBL" id="OU963867">
    <property type="protein sequence ID" value="CAH0391294.1"/>
    <property type="molecule type" value="Genomic_DNA"/>
</dbReference>
<keyword evidence="7" id="KW-0808">Transferase</keyword>
<dbReference type="InterPro" id="IPR001841">
    <property type="entry name" value="Znf_RING"/>
</dbReference>
<evidence type="ECO:0000313" key="15">
    <source>
        <dbReference type="EMBL" id="CAH0391294.1"/>
    </source>
</evidence>
<dbReference type="InterPro" id="IPR013087">
    <property type="entry name" value="Znf_C2H2_type"/>
</dbReference>
<dbReference type="Pfam" id="PF23202">
    <property type="entry name" value="PAH_ZNF598"/>
    <property type="match status" value="1"/>
</dbReference>
<feature type="region of interest" description="Disordered" evidence="13">
    <location>
        <begin position="273"/>
        <end position="309"/>
    </location>
</feature>
<keyword evidence="6" id="KW-0597">Phosphoprotein</keyword>
<dbReference type="GO" id="GO:0008270">
    <property type="term" value="F:zinc ion binding"/>
    <property type="evidence" value="ECO:0007669"/>
    <property type="project" value="UniProtKB-KW"/>
</dbReference>
<keyword evidence="5" id="KW-0963">Cytoplasm</keyword>
<dbReference type="AlphaFoldDB" id="A0A9P0AEA1"/>
<evidence type="ECO:0000256" key="12">
    <source>
        <dbReference type="PROSITE-ProRule" id="PRU00175"/>
    </source>
</evidence>
<comment type="subcellular location">
    <subcellularLocation>
        <location evidence="2">Cytoplasm</location>
    </subcellularLocation>
</comment>
<organism evidence="15 16">
    <name type="scientific">Bemisia tabaci</name>
    <name type="common">Sweetpotato whitefly</name>
    <name type="synonym">Aleurodes tabaci</name>
    <dbReference type="NCBI Taxonomy" id="7038"/>
    <lineage>
        <taxon>Eukaryota</taxon>
        <taxon>Metazoa</taxon>
        <taxon>Ecdysozoa</taxon>
        <taxon>Arthropoda</taxon>
        <taxon>Hexapoda</taxon>
        <taxon>Insecta</taxon>
        <taxon>Pterygota</taxon>
        <taxon>Neoptera</taxon>
        <taxon>Paraneoptera</taxon>
        <taxon>Hemiptera</taxon>
        <taxon>Sternorrhyncha</taxon>
        <taxon>Aleyrodoidea</taxon>
        <taxon>Aleyrodidae</taxon>
        <taxon>Aleyrodinae</taxon>
        <taxon>Bemisia</taxon>
    </lineage>
</organism>
<dbReference type="GO" id="GO:0061630">
    <property type="term" value="F:ubiquitin protein ligase activity"/>
    <property type="evidence" value="ECO:0007669"/>
    <property type="project" value="UniProtKB-EC"/>
</dbReference>
<dbReference type="EC" id="2.3.2.27" evidence="4"/>
<evidence type="ECO:0000313" key="16">
    <source>
        <dbReference type="Proteomes" id="UP001152759"/>
    </source>
</evidence>
<evidence type="ECO:0000256" key="8">
    <source>
        <dbReference type="ARBA" id="ARBA00022723"/>
    </source>
</evidence>
<feature type="region of interest" description="Disordered" evidence="13">
    <location>
        <begin position="369"/>
        <end position="663"/>
    </location>
</feature>